<dbReference type="RefSeq" id="WP_209647459.1">
    <property type="nucleotide sequence ID" value="NZ_JAGINW010000001.1"/>
</dbReference>
<reference evidence="1 2" key="1">
    <citation type="submission" date="2021-03" db="EMBL/GenBank/DDBJ databases">
        <title>Sequencing the genomes of 1000 actinobacteria strains.</title>
        <authorList>
            <person name="Klenk H.-P."/>
        </authorList>
    </citation>
    <scope>NUCLEOTIDE SEQUENCE [LARGE SCALE GENOMIC DNA]</scope>
    <source>
        <strain evidence="1 2">DSM 46670</strain>
    </source>
</reference>
<comment type="caution">
    <text evidence="1">The sequence shown here is derived from an EMBL/GenBank/DDBJ whole genome shotgun (WGS) entry which is preliminary data.</text>
</comment>
<protein>
    <recommendedName>
        <fullName evidence="3">Mobilization protein</fullName>
    </recommendedName>
</protein>
<name>A0ABS4U3L5_9PSEU</name>
<gene>
    <name evidence="1" type="ORF">JOF56_011161</name>
</gene>
<evidence type="ECO:0000313" key="1">
    <source>
        <dbReference type="EMBL" id="MBP2330776.1"/>
    </source>
</evidence>
<dbReference type="Proteomes" id="UP001519332">
    <property type="component" value="Unassembled WGS sequence"/>
</dbReference>
<evidence type="ECO:0008006" key="3">
    <source>
        <dbReference type="Google" id="ProtNLM"/>
    </source>
</evidence>
<sequence length="135" mass="14522">MVSRQRSGVVPVGSIKPRIAPEQRRVRTELPRQALALTPGLQLRRAVDSALLDLQKVSAAERTEMLGAMRRVNDNLHGALAHTAAIGETCMVAAAVQAVHAAEDHLEASELSQARVALTTARERLAPPPAARDLR</sequence>
<evidence type="ECO:0000313" key="2">
    <source>
        <dbReference type="Proteomes" id="UP001519332"/>
    </source>
</evidence>
<proteinExistence type="predicted"/>
<dbReference type="EMBL" id="JAGINW010000001">
    <property type="protein sequence ID" value="MBP2330776.1"/>
    <property type="molecule type" value="Genomic_DNA"/>
</dbReference>
<accession>A0ABS4U3L5</accession>
<keyword evidence="2" id="KW-1185">Reference proteome</keyword>
<organism evidence="1 2">
    <name type="scientific">Kibdelosporangium banguiense</name>
    <dbReference type="NCBI Taxonomy" id="1365924"/>
    <lineage>
        <taxon>Bacteria</taxon>
        <taxon>Bacillati</taxon>
        <taxon>Actinomycetota</taxon>
        <taxon>Actinomycetes</taxon>
        <taxon>Pseudonocardiales</taxon>
        <taxon>Pseudonocardiaceae</taxon>
        <taxon>Kibdelosporangium</taxon>
    </lineage>
</organism>